<evidence type="ECO:0000256" key="1">
    <source>
        <dbReference type="SAM" id="MobiDB-lite"/>
    </source>
</evidence>
<dbReference type="Proteomes" id="UP000299102">
    <property type="component" value="Unassembled WGS sequence"/>
</dbReference>
<name>A0A4C1TWI0_EUMVA</name>
<dbReference type="EMBL" id="BGZK01000092">
    <property type="protein sequence ID" value="GBP18006.1"/>
    <property type="molecule type" value="Genomic_DNA"/>
</dbReference>
<comment type="caution">
    <text evidence="2">The sequence shown here is derived from an EMBL/GenBank/DDBJ whole genome shotgun (WGS) entry which is preliminary data.</text>
</comment>
<evidence type="ECO:0000313" key="3">
    <source>
        <dbReference type="Proteomes" id="UP000299102"/>
    </source>
</evidence>
<keyword evidence="3" id="KW-1185">Reference proteome</keyword>
<feature type="compositionally biased region" description="Basic residues" evidence="1">
    <location>
        <begin position="172"/>
        <end position="183"/>
    </location>
</feature>
<dbReference type="AlphaFoldDB" id="A0A4C1TWI0"/>
<evidence type="ECO:0000313" key="2">
    <source>
        <dbReference type="EMBL" id="GBP18006.1"/>
    </source>
</evidence>
<feature type="region of interest" description="Disordered" evidence="1">
    <location>
        <begin position="155"/>
        <end position="183"/>
    </location>
</feature>
<protein>
    <submittedName>
        <fullName evidence="2">Uncharacterized protein</fullName>
    </submittedName>
</protein>
<gene>
    <name evidence="2" type="ORF">EVAR_16951_1</name>
</gene>
<feature type="compositionally biased region" description="Basic and acidic residues" evidence="1">
    <location>
        <begin position="53"/>
        <end position="64"/>
    </location>
</feature>
<proteinExistence type="predicted"/>
<accession>A0A4C1TWI0</accession>
<organism evidence="2 3">
    <name type="scientific">Eumeta variegata</name>
    <name type="common">Bagworm moth</name>
    <name type="synonym">Eumeta japonica</name>
    <dbReference type="NCBI Taxonomy" id="151549"/>
    <lineage>
        <taxon>Eukaryota</taxon>
        <taxon>Metazoa</taxon>
        <taxon>Ecdysozoa</taxon>
        <taxon>Arthropoda</taxon>
        <taxon>Hexapoda</taxon>
        <taxon>Insecta</taxon>
        <taxon>Pterygota</taxon>
        <taxon>Neoptera</taxon>
        <taxon>Endopterygota</taxon>
        <taxon>Lepidoptera</taxon>
        <taxon>Glossata</taxon>
        <taxon>Ditrysia</taxon>
        <taxon>Tineoidea</taxon>
        <taxon>Psychidae</taxon>
        <taxon>Oiketicinae</taxon>
        <taxon>Eumeta</taxon>
    </lineage>
</organism>
<reference evidence="2 3" key="1">
    <citation type="journal article" date="2019" name="Commun. Biol.">
        <title>The bagworm genome reveals a unique fibroin gene that provides high tensile strength.</title>
        <authorList>
            <person name="Kono N."/>
            <person name="Nakamura H."/>
            <person name="Ohtoshi R."/>
            <person name="Tomita M."/>
            <person name="Numata K."/>
            <person name="Arakawa K."/>
        </authorList>
    </citation>
    <scope>NUCLEOTIDE SEQUENCE [LARGE SCALE GENOMIC DNA]</scope>
</reference>
<feature type="region of interest" description="Disordered" evidence="1">
    <location>
        <begin position="50"/>
        <end position="70"/>
    </location>
</feature>
<feature type="compositionally biased region" description="Basic and acidic residues" evidence="1">
    <location>
        <begin position="155"/>
        <end position="168"/>
    </location>
</feature>
<sequence>MDDNNSADGNDKSDTELVKECELKLNQILETRVNQFLELEKDCMALTSQNSDIRSEKRKEREEDTNSEESFIEVRRNRKRYLRNRSCPMYRKEKEIRNVMSKENITYRNALQIVVGTSQRENPMKITQPLEVPMQTSNSTIRPTYSQVLTNAEIHREASPERNIKDTELVAQKKKSKKSRKRK</sequence>
<dbReference type="OrthoDB" id="3039988at2759"/>